<name>A0ABS3NYL2_9BACI</name>
<comment type="caution">
    <text evidence="3">The sequence shown here is derived from an EMBL/GenBank/DDBJ whole genome shotgun (WGS) entry which is preliminary data.</text>
</comment>
<keyword evidence="4" id="KW-1185">Reference proteome</keyword>
<reference evidence="3 4" key="1">
    <citation type="submission" date="2021-03" db="EMBL/GenBank/DDBJ databases">
        <title>Identification of novel Bacillus strains.</title>
        <authorList>
            <person name="Xiao Z."/>
            <person name="Li Y."/>
            <person name="Shen J."/>
        </authorList>
    </citation>
    <scope>NUCLEOTIDE SEQUENCE [LARGE SCALE GENOMIC DNA]</scope>
    <source>
        <strain evidence="3 4">SY8</strain>
    </source>
</reference>
<dbReference type="Proteomes" id="UP000677611">
    <property type="component" value="Unassembled WGS sequence"/>
</dbReference>
<accession>A0ABS3NYL2</accession>
<keyword evidence="1" id="KW-0732">Signal</keyword>
<evidence type="ECO:0000256" key="1">
    <source>
        <dbReference type="SAM" id="SignalP"/>
    </source>
</evidence>
<evidence type="ECO:0000259" key="2">
    <source>
        <dbReference type="Pfam" id="PF17118"/>
    </source>
</evidence>
<gene>
    <name evidence="3" type="ORF">J4P90_11610</name>
</gene>
<feature type="domain" description="DUF5105" evidence="2">
    <location>
        <begin position="39"/>
        <end position="221"/>
    </location>
</feature>
<protein>
    <submittedName>
        <fullName evidence="3">DUF5105 domain-containing protein</fullName>
    </submittedName>
</protein>
<feature type="chain" id="PRO_5046188650" evidence="1">
    <location>
        <begin position="24"/>
        <end position="227"/>
    </location>
</feature>
<organism evidence="3 4">
    <name type="scientific">Bacillus arachidis</name>
    <dbReference type="NCBI Taxonomy" id="2819290"/>
    <lineage>
        <taxon>Bacteria</taxon>
        <taxon>Bacillati</taxon>
        <taxon>Bacillota</taxon>
        <taxon>Bacilli</taxon>
        <taxon>Bacillales</taxon>
        <taxon>Bacillaceae</taxon>
        <taxon>Bacillus</taxon>
    </lineage>
</organism>
<dbReference type="PROSITE" id="PS51257">
    <property type="entry name" value="PROKAR_LIPOPROTEIN"/>
    <property type="match status" value="1"/>
</dbReference>
<evidence type="ECO:0000313" key="3">
    <source>
        <dbReference type="EMBL" id="MBO1625878.1"/>
    </source>
</evidence>
<feature type="signal peptide" evidence="1">
    <location>
        <begin position="1"/>
        <end position="23"/>
    </location>
</feature>
<dbReference type="InterPro" id="IPR031343">
    <property type="entry name" value="DUF5105"/>
</dbReference>
<proteinExistence type="predicted"/>
<evidence type="ECO:0000313" key="4">
    <source>
        <dbReference type="Proteomes" id="UP000677611"/>
    </source>
</evidence>
<sequence>MLYFKKLVCIGLLAALTIGGLSACNTYVDSTKVKQDSASKKSENANKPAEALTAYMNAGFYDKDIDKMSKLTGEDGKQFNEAMAEKVRKAVLYNYEGLSSITEESVDNYFKNFKEAIRQKVKFETNVVHINGEGKTAEVEIKSKPILVSSLRTKVEDEQKRILSEDPSIPYPELIKQLYNYSSSILLEAEISSTEESLRIGMYNKGDDKWHIHGEDIKDLPRILWKP</sequence>
<dbReference type="EMBL" id="JAGDQJ010000013">
    <property type="protein sequence ID" value="MBO1625878.1"/>
    <property type="molecule type" value="Genomic_DNA"/>
</dbReference>
<dbReference type="Pfam" id="PF17118">
    <property type="entry name" value="DUF5105"/>
    <property type="match status" value="1"/>
</dbReference>